<keyword evidence="2" id="KW-0732">Signal</keyword>
<keyword evidence="1" id="KW-0175">Coiled coil</keyword>
<feature type="coiled-coil region" evidence="1">
    <location>
        <begin position="41"/>
        <end position="68"/>
    </location>
</feature>
<dbReference type="WBParaSite" id="MhA1_Contig1034.frz3.gene1">
    <property type="protein sequence ID" value="MhA1_Contig1034.frz3.gene1"/>
    <property type="gene ID" value="MhA1_Contig1034.frz3.gene1"/>
</dbReference>
<keyword evidence="3" id="KW-1185">Reference proteome</keyword>
<evidence type="ECO:0000256" key="2">
    <source>
        <dbReference type="SAM" id="SignalP"/>
    </source>
</evidence>
<name>A0A1I8AXN4_MELHA</name>
<dbReference type="AlphaFoldDB" id="A0A1I8AXN4"/>
<feature type="chain" id="PRO_5009315251" evidence="2">
    <location>
        <begin position="20"/>
        <end position="192"/>
    </location>
</feature>
<evidence type="ECO:0000313" key="4">
    <source>
        <dbReference type="WBParaSite" id="MhA1_Contig1034.frz3.gene1"/>
    </source>
</evidence>
<evidence type="ECO:0000256" key="1">
    <source>
        <dbReference type="SAM" id="Coils"/>
    </source>
</evidence>
<organism evidence="3 4">
    <name type="scientific">Meloidogyne hapla</name>
    <name type="common">Root-knot nematode worm</name>
    <dbReference type="NCBI Taxonomy" id="6305"/>
    <lineage>
        <taxon>Eukaryota</taxon>
        <taxon>Metazoa</taxon>
        <taxon>Ecdysozoa</taxon>
        <taxon>Nematoda</taxon>
        <taxon>Chromadorea</taxon>
        <taxon>Rhabditida</taxon>
        <taxon>Tylenchina</taxon>
        <taxon>Tylenchomorpha</taxon>
        <taxon>Tylenchoidea</taxon>
        <taxon>Meloidogynidae</taxon>
        <taxon>Meloidogyninae</taxon>
        <taxon>Meloidogyne</taxon>
    </lineage>
</organism>
<accession>A0A1I8AXN4</accession>
<protein>
    <submittedName>
        <fullName evidence="4">SCP domain-containing protein</fullName>
    </submittedName>
</protein>
<sequence length="192" mass="22525">MKIKIILSFLFVNFVAINCFEKGSHVGITGDKMDDVEEIEFVLLKQKLGKIEKEIKKLDNKNGNQQNNENLYKLFVLANTMNLNESFKNIQSVQHAALALYNQYDDVKYFTIHEKFKNAGIIENKKLYDKNYLSEIFNKLWENFEESKVDENIINEGISVWKSFALNFKLTLNTEFFCGKKKESKKYSKCFL</sequence>
<dbReference type="Proteomes" id="UP000095281">
    <property type="component" value="Unplaced"/>
</dbReference>
<proteinExistence type="predicted"/>
<reference evidence="4" key="1">
    <citation type="submission" date="2016-11" db="UniProtKB">
        <authorList>
            <consortium name="WormBaseParasite"/>
        </authorList>
    </citation>
    <scope>IDENTIFICATION</scope>
</reference>
<evidence type="ECO:0000313" key="3">
    <source>
        <dbReference type="Proteomes" id="UP000095281"/>
    </source>
</evidence>
<feature type="signal peptide" evidence="2">
    <location>
        <begin position="1"/>
        <end position="19"/>
    </location>
</feature>